<comment type="caution">
    <text evidence="3">The sequence shown here is derived from an EMBL/GenBank/DDBJ whole genome shotgun (WGS) entry which is preliminary data.</text>
</comment>
<dbReference type="EMBL" id="JANPWB010000010">
    <property type="protein sequence ID" value="KAJ1136233.1"/>
    <property type="molecule type" value="Genomic_DNA"/>
</dbReference>
<sequence>MVDTWWPAVRLGTVLDYNGKSKQHGTPQGNTKDLYVLLAPASQCAACHTSGRVGQCEETGEPSRAELMQAIQGSRQALESKIEMVAIEVNLLRTDLCKVSDKVCVAEGSIEQLQAEVVTLNRQVAAKEAHSGALEARVEDSEGRARSNNVRLLGFPEWAEGTRPEQFMEAWIRDTLKPVGLTPMFAIERAHRVSVALLWPGALTQAIIYYILNYKDRNSMLRAARDTDDTKFENHRISIYPDNTTKVQTARKTFLEVKAKLRLQDLLMDSVGTPIIWARDFNCVLDGERYRHPPRGGKKIPDEKSPTESNGHIGAARQVALVEPG</sequence>
<organism evidence="3 4">
    <name type="scientific">Pleurodeles waltl</name>
    <name type="common">Iberian ribbed newt</name>
    <dbReference type="NCBI Taxonomy" id="8319"/>
    <lineage>
        <taxon>Eukaryota</taxon>
        <taxon>Metazoa</taxon>
        <taxon>Chordata</taxon>
        <taxon>Craniata</taxon>
        <taxon>Vertebrata</taxon>
        <taxon>Euteleostomi</taxon>
        <taxon>Amphibia</taxon>
        <taxon>Batrachia</taxon>
        <taxon>Caudata</taxon>
        <taxon>Salamandroidea</taxon>
        <taxon>Salamandridae</taxon>
        <taxon>Pleurodelinae</taxon>
        <taxon>Pleurodeles</taxon>
    </lineage>
</organism>
<feature type="region of interest" description="Disordered" evidence="1">
    <location>
        <begin position="293"/>
        <end position="325"/>
    </location>
</feature>
<gene>
    <name evidence="3" type="ORF">NDU88_002650</name>
</gene>
<keyword evidence="2" id="KW-0812">Transmembrane</keyword>
<keyword evidence="2" id="KW-0472">Membrane</keyword>
<protein>
    <submittedName>
        <fullName evidence="3">Uncharacterized protein</fullName>
    </submittedName>
</protein>
<reference evidence="3" key="1">
    <citation type="journal article" date="2022" name="bioRxiv">
        <title>Sequencing and chromosome-scale assembly of the giantPleurodeles waltlgenome.</title>
        <authorList>
            <person name="Brown T."/>
            <person name="Elewa A."/>
            <person name="Iarovenko S."/>
            <person name="Subramanian E."/>
            <person name="Araus A.J."/>
            <person name="Petzold A."/>
            <person name="Susuki M."/>
            <person name="Suzuki K.-i.T."/>
            <person name="Hayashi T."/>
            <person name="Toyoda A."/>
            <person name="Oliveira C."/>
            <person name="Osipova E."/>
            <person name="Leigh N.D."/>
            <person name="Simon A."/>
            <person name="Yun M.H."/>
        </authorList>
    </citation>
    <scope>NUCLEOTIDE SEQUENCE</scope>
    <source>
        <strain evidence="3">20211129_DDA</strain>
        <tissue evidence="3">Liver</tissue>
    </source>
</reference>
<feature type="transmembrane region" description="Helical" evidence="2">
    <location>
        <begin position="193"/>
        <end position="212"/>
    </location>
</feature>
<dbReference type="Gene3D" id="3.30.70.1820">
    <property type="entry name" value="L1 transposable element, RRM domain"/>
    <property type="match status" value="1"/>
</dbReference>
<evidence type="ECO:0000256" key="2">
    <source>
        <dbReference type="SAM" id="Phobius"/>
    </source>
</evidence>
<accession>A0AAV7QCD2</accession>
<dbReference type="Proteomes" id="UP001066276">
    <property type="component" value="Chromosome 6"/>
</dbReference>
<dbReference type="PANTHER" id="PTHR11505">
    <property type="entry name" value="L1 TRANSPOSABLE ELEMENT-RELATED"/>
    <property type="match status" value="1"/>
</dbReference>
<proteinExistence type="predicted"/>
<name>A0AAV7QCD2_PLEWA</name>
<keyword evidence="4" id="KW-1185">Reference proteome</keyword>
<evidence type="ECO:0000313" key="3">
    <source>
        <dbReference type="EMBL" id="KAJ1136233.1"/>
    </source>
</evidence>
<dbReference type="AlphaFoldDB" id="A0AAV7QCD2"/>
<keyword evidence="2" id="KW-1133">Transmembrane helix</keyword>
<evidence type="ECO:0000313" key="4">
    <source>
        <dbReference type="Proteomes" id="UP001066276"/>
    </source>
</evidence>
<evidence type="ECO:0000256" key="1">
    <source>
        <dbReference type="SAM" id="MobiDB-lite"/>
    </source>
</evidence>
<dbReference type="InterPro" id="IPR004244">
    <property type="entry name" value="Transposase_22"/>
</dbReference>